<protein>
    <recommendedName>
        <fullName evidence="4">RNase H type-1 domain-containing protein</fullName>
    </recommendedName>
</protein>
<evidence type="ECO:0000313" key="1">
    <source>
        <dbReference type="EMBL" id="GBM83813.1"/>
    </source>
</evidence>
<comment type="caution">
    <text evidence="2">The sequence shown here is derived from an EMBL/GenBank/DDBJ whole genome shotgun (WGS) entry which is preliminary data.</text>
</comment>
<accession>A0A4Y2J1N9</accession>
<keyword evidence="3" id="KW-1185">Reference proteome</keyword>
<evidence type="ECO:0000313" key="3">
    <source>
        <dbReference type="Proteomes" id="UP000499080"/>
    </source>
</evidence>
<name>A0A4Y2J1N9_ARAVE</name>
<evidence type="ECO:0008006" key="4">
    <source>
        <dbReference type="Google" id="ProtNLM"/>
    </source>
</evidence>
<dbReference type="EMBL" id="BGPR01108774">
    <property type="protein sequence ID" value="GBM83813.1"/>
    <property type="molecule type" value="Genomic_DNA"/>
</dbReference>
<evidence type="ECO:0000313" key="2">
    <source>
        <dbReference type="EMBL" id="GBM83830.1"/>
    </source>
</evidence>
<dbReference type="AlphaFoldDB" id="A0A4Y2J1N9"/>
<gene>
    <name evidence="1" type="ORF">AVEN_170363_1</name>
    <name evidence="2" type="ORF">AVEN_180768_1</name>
</gene>
<organism evidence="2 3">
    <name type="scientific">Araneus ventricosus</name>
    <name type="common">Orbweaver spider</name>
    <name type="synonym">Epeira ventricosa</name>
    <dbReference type="NCBI Taxonomy" id="182803"/>
    <lineage>
        <taxon>Eukaryota</taxon>
        <taxon>Metazoa</taxon>
        <taxon>Ecdysozoa</taxon>
        <taxon>Arthropoda</taxon>
        <taxon>Chelicerata</taxon>
        <taxon>Arachnida</taxon>
        <taxon>Araneae</taxon>
        <taxon>Araneomorphae</taxon>
        <taxon>Entelegynae</taxon>
        <taxon>Araneoidea</taxon>
        <taxon>Araneidae</taxon>
        <taxon>Araneus</taxon>
    </lineage>
</organism>
<proteinExistence type="predicted"/>
<sequence length="88" mass="9608">PTTNLELQIFQEIQQAHLSCGNIKLACVKAHAVNPGNEVAGNLTIGCCLFGYQIIIPAPRSFLNKELLDINLKKWQAQWGSGDTGRST</sequence>
<feature type="non-terminal residue" evidence="2">
    <location>
        <position position="1"/>
    </location>
</feature>
<dbReference type="Proteomes" id="UP000499080">
    <property type="component" value="Unassembled WGS sequence"/>
</dbReference>
<dbReference type="EMBL" id="BGPR01108777">
    <property type="protein sequence ID" value="GBM83830.1"/>
    <property type="molecule type" value="Genomic_DNA"/>
</dbReference>
<dbReference type="OrthoDB" id="6437277at2759"/>
<reference evidence="2 3" key="1">
    <citation type="journal article" date="2019" name="Sci. Rep.">
        <title>Orb-weaving spider Araneus ventricosus genome elucidates the spidroin gene catalogue.</title>
        <authorList>
            <person name="Kono N."/>
            <person name="Nakamura H."/>
            <person name="Ohtoshi R."/>
            <person name="Moran D.A.P."/>
            <person name="Shinohara A."/>
            <person name="Yoshida Y."/>
            <person name="Fujiwara M."/>
            <person name="Mori M."/>
            <person name="Tomita M."/>
            <person name="Arakawa K."/>
        </authorList>
    </citation>
    <scope>NUCLEOTIDE SEQUENCE [LARGE SCALE GENOMIC DNA]</scope>
</reference>